<dbReference type="PANTHER" id="PTHR44520:SF2">
    <property type="entry name" value="RESPONSE REGULATOR RCP1"/>
    <property type="match status" value="1"/>
</dbReference>
<dbReference type="SUPFAM" id="SSF52172">
    <property type="entry name" value="CheY-like"/>
    <property type="match status" value="1"/>
</dbReference>
<dbReference type="Gene3D" id="3.40.50.2300">
    <property type="match status" value="1"/>
</dbReference>
<dbReference type="SMART" id="SM00448">
    <property type="entry name" value="REC"/>
    <property type="match status" value="1"/>
</dbReference>
<evidence type="ECO:0000313" key="4">
    <source>
        <dbReference type="Proteomes" id="UP000474175"/>
    </source>
</evidence>
<gene>
    <name evidence="3" type="ORF">GK108_08640</name>
</gene>
<feature type="domain" description="Response regulatory" evidence="2">
    <location>
        <begin position="19"/>
        <end position="145"/>
    </location>
</feature>
<evidence type="ECO:0000313" key="3">
    <source>
        <dbReference type="EMBL" id="NDU94939.1"/>
    </source>
</evidence>
<dbReference type="InterPro" id="IPR011006">
    <property type="entry name" value="CheY-like_superfamily"/>
</dbReference>
<name>A0A6L9LDY7_9BACT</name>
<evidence type="ECO:0000256" key="1">
    <source>
        <dbReference type="PROSITE-ProRule" id="PRU00169"/>
    </source>
</evidence>
<sequence>MHNLYGPETTIRRSFRGASILLIDDNPDQCDLIRTVLKGCIPEIGFQVAVSGEEAFRQLRHCQALKQQLPSLILLDLYLPFAEDGLRFVEQIKRKDSPYRLIPLTLLSYSAKHQDVLRGYELGANSYIVKPTDHAQWLQSIQSLRAYWWNTVTLPLG</sequence>
<dbReference type="RefSeq" id="WP_163945945.1">
    <property type="nucleotide sequence ID" value="NZ_JAAFZH010000003.1"/>
</dbReference>
<dbReference type="InterPro" id="IPR052893">
    <property type="entry name" value="TCS_response_regulator"/>
</dbReference>
<dbReference type="AlphaFoldDB" id="A0A6L9LDY7"/>
<feature type="modified residue" description="4-aspartylphosphate" evidence="1">
    <location>
        <position position="76"/>
    </location>
</feature>
<dbReference type="Pfam" id="PF00072">
    <property type="entry name" value="Response_reg"/>
    <property type="match status" value="1"/>
</dbReference>
<accession>A0A6L9LDY7</accession>
<dbReference type="EMBL" id="JAAFZH010000003">
    <property type="protein sequence ID" value="NDU94939.1"/>
    <property type="molecule type" value="Genomic_DNA"/>
</dbReference>
<comment type="caution">
    <text evidence="3">The sequence shown here is derived from an EMBL/GenBank/DDBJ whole genome shotgun (WGS) entry which is preliminary data.</text>
</comment>
<evidence type="ECO:0000259" key="2">
    <source>
        <dbReference type="PROSITE" id="PS50110"/>
    </source>
</evidence>
<keyword evidence="4" id="KW-1185">Reference proteome</keyword>
<proteinExistence type="predicted"/>
<dbReference type="Proteomes" id="UP000474175">
    <property type="component" value="Unassembled WGS sequence"/>
</dbReference>
<dbReference type="InterPro" id="IPR001789">
    <property type="entry name" value="Sig_transdc_resp-reg_receiver"/>
</dbReference>
<dbReference type="PROSITE" id="PS50110">
    <property type="entry name" value="RESPONSE_REGULATORY"/>
    <property type="match status" value="1"/>
</dbReference>
<dbReference type="PANTHER" id="PTHR44520">
    <property type="entry name" value="RESPONSE REGULATOR RCP1-RELATED"/>
    <property type="match status" value="1"/>
</dbReference>
<reference evidence="3 4" key="1">
    <citation type="submission" date="2020-02" db="EMBL/GenBank/DDBJ databases">
        <title>Draft genome sequence of two Spirosoma agri KCTC 52727 and Spirosoma terrae KCTC 52035.</title>
        <authorList>
            <person name="Rojas J."/>
            <person name="Ambika Manirajan B."/>
            <person name="Suarez C."/>
            <person name="Ratering S."/>
            <person name="Schnell S."/>
        </authorList>
    </citation>
    <scope>NUCLEOTIDE SEQUENCE [LARGE SCALE GENOMIC DNA]</scope>
    <source>
        <strain evidence="3 4">KCTC 52035</strain>
    </source>
</reference>
<dbReference type="GO" id="GO:0000160">
    <property type="term" value="P:phosphorelay signal transduction system"/>
    <property type="evidence" value="ECO:0007669"/>
    <property type="project" value="InterPro"/>
</dbReference>
<protein>
    <submittedName>
        <fullName evidence="3">Response regulator</fullName>
    </submittedName>
</protein>
<keyword evidence="1" id="KW-0597">Phosphoprotein</keyword>
<organism evidence="3 4">
    <name type="scientific">Spirosoma terrae</name>
    <dbReference type="NCBI Taxonomy" id="1968276"/>
    <lineage>
        <taxon>Bacteria</taxon>
        <taxon>Pseudomonadati</taxon>
        <taxon>Bacteroidota</taxon>
        <taxon>Cytophagia</taxon>
        <taxon>Cytophagales</taxon>
        <taxon>Cytophagaceae</taxon>
        <taxon>Spirosoma</taxon>
    </lineage>
</organism>